<dbReference type="InterPro" id="IPR043128">
    <property type="entry name" value="Rev_trsase/Diguanyl_cyclase"/>
</dbReference>
<comment type="cofactor">
    <cofactor evidence="1">
        <name>Mg(2+)</name>
        <dbReference type="ChEBI" id="CHEBI:18420"/>
    </cofactor>
</comment>
<dbReference type="CDD" id="cd01949">
    <property type="entry name" value="GGDEF"/>
    <property type="match status" value="1"/>
</dbReference>
<dbReference type="PANTHER" id="PTHR45138:SF9">
    <property type="entry name" value="DIGUANYLATE CYCLASE DGCM-RELATED"/>
    <property type="match status" value="1"/>
</dbReference>
<protein>
    <recommendedName>
        <fullName evidence="4">Diguanylate cyclase DosC</fullName>
        <ecNumber evidence="3">2.7.7.65</ecNumber>
    </recommendedName>
    <alternativeName>
        <fullName evidence="6">Direct oxygen-sensing cyclase</fullName>
    </alternativeName>
</protein>
<dbReference type="AlphaFoldDB" id="A0A318FG58"/>
<dbReference type="FunFam" id="3.30.70.270:FF:000001">
    <property type="entry name" value="Diguanylate cyclase domain protein"/>
    <property type="match status" value="1"/>
</dbReference>
<dbReference type="SUPFAM" id="SSF46458">
    <property type="entry name" value="Globin-like"/>
    <property type="match status" value="1"/>
</dbReference>
<evidence type="ECO:0000256" key="2">
    <source>
        <dbReference type="ARBA" id="ARBA00004665"/>
    </source>
</evidence>
<dbReference type="EC" id="2.7.7.65" evidence="3"/>
<evidence type="ECO:0000259" key="8">
    <source>
        <dbReference type="PROSITE" id="PS50887"/>
    </source>
</evidence>
<comment type="caution">
    <text evidence="9">The sequence shown here is derived from an EMBL/GenBank/DDBJ whole genome shotgun (WGS) entry which is preliminary data.</text>
</comment>
<dbReference type="PANTHER" id="PTHR45138">
    <property type="entry name" value="REGULATORY COMPONENTS OF SENSORY TRANSDUCTION SYSTEM"/>
    <property type="match status" value="1"/>
</dbReference>
<dbReference type="Gene3D" id="3.30.70.270">
    <property type="match status" value="1"/>
</dbReference>
<dbReference type="Gene3D" id="1.10.490.10">
    <property type="entry name" value="Globins"/>
    <property type="match status" value="1"/>
</dbReference>
<dbReference type="SUPFAM" id="SSF55073">
    <property type="entry name" value="Nucleotide cyclase"/>
    <property type="match status" value="1"/>
</dbReference>
<accession>A0A318FG58</accession>
<dbReference type="GO" id="GO:0052621">
    <property type="term" value="F:diguanylate cyclase activity"/>
    <property type="evidence" value="ECO:0007669"/>
    <property type="project" value="UniProtKB-EC"/>
</dbReference>
<dbReference type="GO" id="GO:1902201">
    <property type="term" value="P:negative regulation of bacterial-type flagellum-dependent cell motility"/>
    <property type="evidence" value="ECO:0007669"/>
    <property type="project" value="TreeGrafter"/>
</dbReference>
<dbReference type="EMBL" id="QJJG01000036">
    <property type="protein sequence ID" value="PXW34416.1"/>
    <property type="molecule type" value="Genomic_DNA"/>
</dbReference>
<dbReference type="SMART" id="SM00267">
    <property type="entry name" value="GGDEF"/>
    <property type="match status" value="1"/>
</dbReference>
<dbReference type="Pfam" id="PF11563">
    <property type="entry name" value="Protoglobin"/>
    <property type="match status" value="1"/>
</dbReference>
<feature type="domain" description="GGDEF" evidence="8">
    <location>
        <begin position="346"/>
        <end position="479"/>
    </location>
</feature>
<dbReference type="GO" id="GO:0005886">
    <property type="term" value="C:plasma membrane"/>
    <property type="evidence" value="ECO:0007669"/>
    <property type="project" value="TreeGrafter"/>
</dbReference>
<keyword evidence="5" id="KW-0547">Nucleotide-binding</keyword>
<evidence type="ECO:0000256" key="4">
    <source>
        <dbReference type="ARBA" id="ARBA00015125"/>
    </source>
</evidence>
<dbReference type="InterPro" id="IPR048442">
    <property type="entry name" value="DosC_2nd"/>
</dbReference>
<proteinExistence type="predicted"/>
<evidence type="ECO:0000256" key="7">
    <source>
        <dbReference type="ARBA" id="ARBA00034247"/>
    </source>
</evidence>
<comment type="pathway">
    <text evidence="2">Purine metabolism; 3',5'-cyclic di-GMP biosynthesis.</text>
</comment>
<dbReference type="GO" id="GO:0043709">
    <property type="term" value="P:cell adhesion involved in single-species biofilm formation"/>
    <property type="evidence" value="ECO:0007669"/>
    <property type="project" value="TreeGrafter"/>
</dbReference>
<dbReference type="InterPro" id="IPR000160">
    <property type="entry name" value="GGDEF_dom"/>
</dbReference>
<dbReference type="GO" id="GO:0020037">
    <property type="term" value="F:heme binding"/>
    <property type="evidence" value="ECO:0007669"/>
    <property type="project" value="InterPro"/>
</dbReference>
<comment type="catalytic activity">
    <reaction evidence="7">
        <text>2 GTP = 3',3'-c-di-GMP + 2 diphosphate</text>
        <dbReference type="Rhea" id="RHEA:24898"/>
        <dbReference type="ChEBI" id="CHEBI:33019"/>
        <dbReference type="ChEBI" id="CHEBI:37565"/>
        <dbReference type="ChEBI" id="CHEBI:58805"/>
        <dbReference type="EC" id="2.7.7.65"/>
    </reaction>
</comment>
<gene>
    <name evidence="9" type="ORF">DET57_13630</name>
</gene>
<evidence type="ECO:0000256" key="1">
    <source>
        <dbReference type="ARBA" id="ARBA00001946"/>
    </source>
</evidence>
<dbReference type="InterPro" id="IPR009050">
    <property type="entry name" value="Globin-like_sf"/>
</dbReference>
<dbReference type="InterPro" id="IPR050469">
    <property type="entry name" value="Diguanylate_Cyclase"/>
</dbReference>
<sequence length="482" mass="54491">MIFGPENTLTPGERFIQMKDESQKYISIIFKEWLPLYDSLTLEVKAVLKNIAEQQAEALATRFYDFIFQDPDIARHLTYDLVQERLSSSLAGWVRDILMSEKENLQALAERQYLIGSIHSRIGIPAEAVLRGARQLKAGLIENIRDSETNRETSVAAIYYAIMAINMAVEMMCHAYTLSHYRATKNEEAYRLYSLMDNVPLEYGKQQASLSGWENTAIFNIVSDNKTDINGALLSESEFGLWFRHKCVRYFNKNPQMQEIADLISKVDALLSAWKSSADDSEYKNTQSLLQGIHIHCQQIGSQLGVLFSSLSQMQSGKDTLTSLLNRRYLPVVLKHEVTLAMEYELPMTVAIIDIDHFKEINDSWGHMVGDRAIKHVAELLSDNIRSSDYIFRYGGEEFLLVLVETGAAEAFTILERLRKKISQLAFSVGAETEISITASIGYAVHTGHPDYNLLLSAADSALYVAKRDGRNCVKMHEDDGN</sequence>
<evidence type="ECO:0000256" key="5">
    <source>
        <dbReference type="ARBA" id="ARBA00023134"/>
    </source>
</evidence>
<keyword evidence="5" id="KW-0342">GTP-binding</keyword>
<dbReference type="InterPro" id="IPR012292">
    <property type="entry name" value="Globin/Proto"/>
</dbReference>
<dbReference type="GO" id="GO:0019825">
    <property type="term" value="F:oxygen binding"/>
    <property type="evidence" value="ECO:0007669"/>
    <property type="project" value="InterPro"/>
</dbReference>
<dbReference type="GO" id="GO:0005525">
    <property type="term" value="F:GTP binding"/>
    <property type="evidence" value="ECO:0007669"/>
    <property type="project" value="UniProtKB-KW"/>
</dbReference>
<evidence type="ECO:0000256" key="3">
    <source>
        <dbReference type="ARBA" id="ARBA00012528"/>
    </source>
</evidence>
<dbReference type="NCBIfam" id="TIGR00254">
    <property type="entry name" value="GGDEF"/>
    <property type="match status" value="1"/>
</dbReference>
<dbReference type="Pfam" id="PF21118">
    <property type="entry name" value="DosC_2nd"/>
    <property type="match status" value="1"/>
</dbReference>
<organism evidence="9 10">
    <name type="scientific">Klebsiella oxytoca</name>
    <dbReference type="NCBI Taxonomy" id="571"/>
    <lineage>
        <taxon>Bacteria</taxon>
        <taxon>Pseudomonadati</taxon>
        <taxon>Pseudomonadota</taxon>
        <taxon>Gammaproteobacteria</taxon>
        <taxon>Enterobacterales</taxon>
        <taxon>Enterobacteriaceae</taxon>
        <taxon>Klebsiella/Raoultella group</taxon>
        <taxon>Klebsiella</taxon>
    </lineage>
</organism>
<evidence type="ECO:0000256" key="6">
    <source>
        <dbReference type="ARBA" id="ARBA00029839"/>
    </source>
</evidence>
<evidence type="ECO:0000313" key="10">
    <source>
        <dbReference type="Proteomes" id="UP000247485"/>
    </source>
</evidence>
<dbReference type="InterPro" id="IPR029787">
    <property type="entry name" value="Nucleotide_cyclase"/>
</dbReference>
<evidence type="ECO:0000313" key="9">
    <source>
        <dbReference type="EMBL" id="PXW34416.1"/>
    </source>
</evidence>
<name>A0A318FG58_KLEOX</name>
<dbReference type="InterPro" id="IPR044398">
    <property type="entry name" value="Globin-sensor_dom"/>
</dbReference>
<reference evidence="9 10" key="1">
    <citation type="submission" date="2018-05" db="EMBL/GenBank/DDBJ databases">
        <title>Freshwater and sediment microbial communities from various areas in North America, analyzing microbe dynamics in response to fracking.</title>
        <authorList>
            <person name="Lamendella R."/>
        </authorList>
    </citation>
    <scope>NUCLEOTIDE SEQUENCE [LARGE SCALE GENOMIC DNA]</scope>
    <source>
        <strain evidence="9 10">67</strain>
    </source>
</reference>
<dbReference type="Pfam" id="PF00990">
    <property type="entry name" value="GGDEF"/>
    <property type="match status" value="1"/>
</dbReference>
<dbReference type="Proteomes" id="UP000247485">
    <property type="component" value="Unassembled WGS sequence"/>
</dbReference>
<dbReference type="PROSITE" id="PS50887">
    <property type="entry name" value="GGDEF"/>
    <property type="match status" value="1"/>
</dbReference>